<gene>
    <name evidence="2" type="ORF">TI39_contig4202g00025</name>
</gene>
<dbReference type="EMBL" id="LAFY01004161">
    <property type="protein sequence ID" value="KJX94309.1"/>
    <property type="molecule type" value="Genomic_DNA"/>
</dbReference>
<reference evidence="2 3" key="1">
    <citation type="submission" date="2015-03" db="EMBL/GenBank/DDBJ databases">
        <title>RNA-seq based gene annotation and comparative genomics of four Zymoseptoria species reveal species-specific pathogenicity related genes and transposable element activity.</title>
        <authorList>
            <person name="Grandaubert J."/>
            <person name="Bhattacharyya A."/>
            <person name="Stukenbrock E.H."/>
        </authorList>
    </citation>
    <scope>NUCLEOTIDE SEQUENCE [LARGE SCALE GENOMIC DNA]</scope>
    <source>
        <strain evidence="2 3">Zb18110</strain>
    </source>
</reference>
<name>A0A0F4GAD5_9PEZI</name>
<keyword evidence="1" id="KW-0175">Coiled coil</keyword>
<evidence type="ECO:0000256" key="1">
    <source>
        <dbReference type="SAM" id="Coils"/>
    </source>
</evidence>
<dbReference type="AlphaFoldDB" id="A0A0F4GAD5"/>
<keyword evidence="3" id="KW-1185">Reference proteome</keyword>
<evidence type="ECO:0000313" key="3">
    <source>
        <dbReference type="Proteomes" id="UP000033647"/>
    </source>
</evidence>
<feature type="coiled-coil region" evidence="1">
    <location>
        <begin position="90"/>
        <end position="124"/>
    </location>
</feature>
<evidence type="ECO:0000313" key="2">
    <source>
        <dbReference type="EMBL" id="KJX94309.1"/>
    </source>
</evidence>
<sequence length="151" mass="16901">MSPSHCALLAEYDSRLTADHFLLTNREREMKALKQRIKVSAHLPSILSLPNSPPLTPRLNQANHFEHQTAEGLSMSEARSGEYTSLCKKRRELGREIGMLETKIKKVTAEMKCLGQKAKRARDAKQAGKLQEVVEGGMFGKMVGKVKVWLA</sequence>
<protein>
    <submittedName>
        <fullName evidence="2">Uncharacterized protein</fullName>
    </submittedName>
</protein>
<accession>A0A0F4GAD5</accession>
<organism evidence="2 3">
    <name type="scientific">Zymoseptoria brevis</name>
    <dbReference type="NCBI Taxonomy" id="1047168"/>
    <lineage>
        <taxon>Eukaryota</taxon>
        <taxon>Fungi</taxon>
        <taxon>Dikarya</taxon>
        <taxon>Ascomycota</taxon>
        <taxon>Pezizomycotina</taxon>
        <taxon>Dothideomycetes</taxon>
        <taxon>Dothideomycetidae</taxon>
        <taxon>Mycosphaerellales</taxon>
        <taxon>Mycosphaerellaceae</taxon>
        <taxon>Zymoseptoria</taxon>
    </lineage>
</organism>
<dbReference type="OrthoDB" id="10405077at2759"/>
<dbReference type="Proteomes" id="UP000033647">
    <property type="component" value="Unassembled WGS sequence"/>
</dbReference>
<proteinExistence type="predicted"/>
<comment type="caution">
    <text evidence="2">The sequence shown here is derived from an EMBL/GenBank/DDBJ whole genome shotgun (WGS) entry which is preliminary data.</text>
</comment>